<keyword evidence="3" id="KW-0807">Transducer</keyword>
<dbReference type="Gene3D" id="3.40.50.300">
    <property type="entry name" value="P-loop containing nucleotide triphosphate hydrolases"/>
    <property type="match status" value="1"/>
</dbReference>
<dbReference type="InterPro" id="IPR001019">
    <property type="entry name" value="Gprotein_alpha_su"/>
</dbReference>
<dbReference type="Proteomes" id="UP000775547">
    <property type="component" value="Unassembled WGS sequence"/>
</dbReference>
<reference evidence="6" key="1">
    <citation type="submission" date="2020-07" db="EMBL/GenBank/DDBJ databases">
        <authorList>
            <person name="Nieuwenhuis M."/>
            <person name="Van De Peppel L.J.J."/>
        </authorList>
    </citation>
    <scope>NUCLEOTIDE SEQUENCE</scope>
    <source>
        <strain evidence="6">AP01</strain>
        <tissue evidence="6">Mycelium</tissue>
    </source>
</reference>
<dbReference type="GO" id="GO:0046872">
    <property type="term" value="F:metal ion binding"/>
    <property type="evidence" value="ECO:0007669"/>
    <property type="project" value="UniProtKB-KW"/>
</dbReference>
<evidence type="ECO:0000313" key="6">
    <source>
        <dbReference type="EMBL" id="KAG5640732.1"/>
    </source>
</evidence>
<dbReference type="EMBL" id="JABCKV010000538">
    <property type="protein sequence ID" value="KAG5640732.1"/>
    <property type="molecule type" value="Genomic_DNA"/>
</dbReference>
<feature type="binding site" evidence="5">
    <location>
        <position position="69"/>
    </location>
    <ligand>
        <name>Mg(2+)</name>
        <dbReference type="ChEBI" id="CHEBI:18420"/>
    </ligand>
</feature>
<dbReference type="InterPro" id="IPR027417">
    <property type="entry name" value="P-loop_NTPase"/>
</dbReference>
<comment type="caution">
    <text evidence="6">The sequence shown here is derived from an EMBL/GenBank/DDBJ whole genome shotgun (WGS) entry which is preliminary data.</text>
</comment>
<dbReference type="PRINTS" id="PR00318">
    <property type="entry name" value="GPROTEINA"/>
</dbReference>
<evidence type="ECO:0000313" key="7">
    <source>
        <dbReference type="Proteomes" id="UP000775547"/>
    </source>
</evidence>
<dbReference type="PANTHER" id="PTHR10218">
    <property type="entry name" value="GTP-BINDING PROTEIN ALPHA SUBUNIT"/>
    <property type="match status" value="1"/>
</dbReference>
<evidence type="ECO:0000256" key="4">
    <source>
        <dbReference type="PIRSR" id="PIRSR601019-1"/>
    </source>
</evidence>
<sequence length="208" mass="23166">MSTVTLPQLSTATNVGWPSGTGSEYYDEEAERVSLLIDEGIKQEAQRRKETRKREVRVLLLGQAESGKSTLHKQFQLFYTSHTLERERPSWRAVVYLNIIRAVRTIVNGLEFEVAQSIDGPPDPDFPITKGIRDEIAAMITELKPLLEAEPALSSEMNGGLCGRASAYARSEDILNVRIQTLGVVEHALSVKQAGKDYTWRMYDVGGA</sequence>
<name>A0A9P7G4Q2_9AGAR</name>
<evidence type="ECO:0000256" key="2">
    <source>
        <dbReference type="ARBA" id="ARBA00023134"/>
    </source>
</evidence>
<evidence type="ECO:0000256" key="5">
    <source>
        <dbReference type="PIRSR" id="PIRSR601019-2"/>
    </source>
</evidence>
<keyword evidence="2 4" id="KW-0342">GTP-binding</keyword>
<dbReference type="GO" id="GO:0003924">
    <property type="term" value="F:GTPase activity"/>
    <property type="evidence" value="ECO:0007669"/>
    <property type="project" value="InterPro"/>
</dbReference>
<accession>A0A9P7G4Q2</accession>
<dbReference type="GO" id="GO:0001664">
    <property type="term" value="F:G protein-coupled receptor binding"/>
    <property type="evidence" value="ECO:0007669"/>
    <property type="project" value="TreeGrafter"/>
</dbReference>
<dbReference type="OrthoDB" id="5817230at2759"/>
<evidence type="ECO:0000256" key="3">
    <source>
        <dbReference type="ARBA" id="ARBA00023224"/>
    </source>
</evidence>
<keyword evidence="5" id="KW-0460">Magnesium</keyword>
<gene>
    <name evidence="6" type="ORF">DXG03_007379</name>
</gene>
<organism evidence="6 7">
    <name type="scientific">Asterophora parasitica</name>
    <dbReference type="NCBI Taxonomy" id="117018"/>
    <lineage>
        <taxon>Eukaryota</taxon>
        <taxon>Fungi</taxon>
        <taxon>Dikarya</taxon>
        <taxon>Basidiomycota</taxon>
        <taxon>Agaricomycotina</taxon>
        <taxon>Agaricomycetes</taxon>
        <taxon>Agaricomycetidae</taxon>
        <taxon>Agaricales</taxon>
        <taxon>Tricholomatineae</taxon>
        <taxon>Lyophyllaceae</taxon>
        <taxon>Asterophora</taxon>
    </lineage>
</organism>
<evidence type="ECO:0000256" key="1">
    <source>
        <dbReference type="ARBA" id="ARBA00022741"/>
    </source>
</evidence>
<proteinExistence type="predicted"/>
<protein>
    <recommendedName>
        <fullName evidence="8">G-protein alpha subunit</fullName>
    </recommendedName>
</protein>
<dbReference type="GO" id="GO:0005525">
    <property type="term" value="F:GTP binding"/>
    <property type="evidence" value="ECO:0007669"/>
    <property type="project" value="UniProtKB-KW"/>
</dbReference>
<dbReference type="AlphaFoldDB" id="A0A9P7G4Q2"/>
<feature type="non-terminal residue" evidence="6">
    <location>
        <position position="208"/>
    </location>
</feature>
<dbReference type="GO" id="GO:0005737">
    <property type="term" value="C:cytoplasm"/>
    <property type="evidence" value="ECO:0007669"/>
    <property type="project" value="TreeGrafter"/>
</dbReference>
<dbReference type="PANTHER" id="PTHR10218:SF360">
    <property type="entry name" value="GUANINE NUCLEOTIDE-BINDING PROTEIN SUBUNIT ALPHA HOMOLOG"/>
    <property type="match status" value="1"/>
</dbReference>
<feature type="binding site" evidence="4">
    <location>
        <begin position="65"/>
        <end position="70"/>
    </location>
    <ligand>
        <name>GTP</name>
        <dbReference type="ChEBI" id="CHEBI:37565"/>
    </ligand>
</feature>
<keyword evidence="5" id="KW-0479">Metal-binding</keyword>
<dbReference type="SUPFAM" id="SSF52540">
    <property type="entry name" value="P-loop containing nucleoside triphosphate hydrolases"/>
    <property type="match status" value="1"/>
</dbReference>
<evidence type="ECO:0008006" key="8">
    <source>
        <dbReference type="Google" id="ProtNLM"/>
    </source>
</evidence>
<dbReference type="Pfam" id="PF00503">
    <property type="entry name" value="G-alpha"/>
    <property type="match status" value="1"/>
</dbReference>
<keyword evidence="1 4" id="KW-0547">Nucleotide-binding</keyword>
<dbReference type="GO" id="GO:0007188">
    <property type="term" value="P:adenylate cyclase-modulating G protein-coupled receptor signaling pathway"/>
    <property type="evidence" value="ECO:0007669"/>
    <property type="project" value="TreeGrafter"/>
</dbReference>
<keyword evidence="7" id="KW-1185">Reference proteome</keyword>
<dbReference type="GO" id="GO:0031683">
    <property type="term" value="F:G-protein beta/gamma-subunit complex binding"/>
    <property type="evidence" value="ECO:0007669"/>
    <property type="project" value="InterPro"/>
</dbReference>
<reference evidence="6" key="2">
    <citation type="submission" date="2021-10" db="EMBL/GenBank/DDBJ databases">
        <title>Phylogenomics reveals ancestral predisposition of the termite-cultivated fungus Termitomyces towards a domesticated lifestyle.</title>
        <authorList>
            <person name="Auxier B."/>
            <person name="Grum-Grzhimaylo A."/>
            <person name="Cardenas M.E."/>
            <person name="Lodge J.D."/>
            <person name="Laessoe T."/>
            <person name="Pedersen O."/>
            <person name="Smith M.E."/>
            <person name="Kuyper T.W."/>
            <person name="Franco-Molano E.A."/>
            <person name="Baroni T.J."/>
            <person name="Aanen D.K."/>
        </authorList>
    </citation>
    <scope>NUCLEOTIDE SEQUENCE</scope>
    <source>
        <strain evidence="6">AP01</strain>
        <tissue evidence="6">Mycelium</tissue>
    </source>
</reference>
<dbReference type="GO" id="GO:0005834">
    <property type="term" value="C:heterotrimeric G-protein complex"/>
    <property type="evidence" value="ECO:0007669"/>
    <property type="project" value="TreeGrafter"/>
</dbReference>